<accession>A0A0A5I1U3</accession>
<protein>
    <submittedName>
        <fullName evidence="7">Uncharacterized protein</fullName>
    </submittedName>
</protein>
<keyword evidence="4" id="KW-0378">Hydrolase</keyword>
<dbReference type="AlphaFoldDB" id="A0A0A5I1U3"/>
<evidence type="ECO:0000256" key="4">
    <source>
        <dbReference type="ARBA" id="ARBA00022801"/>
    </source>
</evidence>
<evidence type="ECO:0000313" key="8">
    <source>
        <dbReference type="Proteomes" id="UP000030528"/>
    </source>
</evidence>
<dbReference type="GO" id="GO:0004519">
    <property type="term" value="F:endonuclease activity"/>
    <property type="evidence" value="ECO:0007669"/>
    <property type="project" value="UniProtKB-KW"/>
</dbReference>
<evidence type="ECO:0000256" key="6">
    <source>
        <dbReference type="ARBA" id="ARBA00029466"/>
    </source>
</evidence>
<sequence length="71" mass="8474">MSERLTDEQRKRKMGAIKGKGTSIERKVSKELWRRGYGFRKNVKDLYGTPDIAIKKYRIVIFFRLLLLAWL</sequence>
<organism evidence="7 8">
    <name type="scientific">Pontibacillus halophilus JSM 076056 = DSM 19796</name>
    <dbReference type="NCBI Taxonomy" id="1385510"/>
    <lineage>
        <taxon>Bacteria</taxon>
        <taxon>Bacillati</taxon>
        <taxon>Bacillota</taxon>
        <taxon>Bacilli</taxon>
        <taxon>Bacillales</taxon>
        <taxon>Bacillaceae</taxon>
        <taxon>Pontibacillus</taxon>
    </lineage>
</organism>
<dbReference type="RefSeq" id="WP_231572130.1">
    <property type="nucleotide sequence ID" value="NZ_AULI01000022.1"/>
</dbReference>
<keyword evidence="2" id="KW-0255">Endonuclease</keyword>
<dbReference type="Gene3D" id="3.40.960.10">
    <property type="entry name" value="VSR Endonuclease"/>
    <property type="match status" value="1"/>
</dbReference>
<evidence type="ECO:0000256" key="1">
    <source>
        <dbReference type="ARBA" id="ARBA00022722"/>
    </source>
</evidence>
<keyword evidence="5" id="KW-0234">DNA repair</keyword>
<dbReference type="eggNOG" id="COG3727">
    <property type="taxonomic scope" value="Bacteria"/>
</dbReference>
<comment type="caution">
    <text evidence="7">The sequence shown here is derived from an EMBL/GenBank/DDBJ whole genome shotgun (WGS) entry which is preliminary data.</text>
</comment>
<evidence type="ECO:0000256" key="3">
    <source>
        <dbReference type="ARBA" id="ARBA00022763"/>
    </source>
</evidence>
<evidence type="ECO:0000256" key="2">
    <source>
        <dbReference type="ARBA" id="ARBA00022759"/>
    </source>
</evidence>
<dbReference type="Proteomes" id="UP000030528">
    <property type="component" value="Unassembled WGS sequence"/>
</dbReference>
<dbReference type="EMBL" id="AVPE01000019">
    <property type="protein sequence ID" value="KGX89827.1"/>
    <property type="molecule type" value="Genomic_DNA"/>
</dbReference>
<dbReference type="SUPFAM" id="SSF52980">
    <property type="entry name" value="Restriction endonuclease-like"/>
    <property type="match status" value="1"/>
</dbReference>
<keyword evidence="8" id="KW-1185">Reference proteome</keyword>
<dbReference type="STRING" id="1385510.GCA_000425205_03538"/>
<gene>
    <name evidence="7" type="ORF">N781_08910</name>
</gene>
<proteinExistence type="inferred from homology"/>
<reference evidence="7 8" key="1">
    <citation type="submission" date="2013-08" db="EMBL/GenBank/DDBJ databases">
        <authorList>
            <person name="Huang J."/>
            <person name="Wang G."/>
        </authorList>
    </citation>
    <scope>NUCLEOTIDE SEQUENCE [LARGE SCALE GENOMIC DNA]</scope>
    <source>
        <strain evidence="7 8">JSM 076056</strain>
    </source>
</reference>
<comment type="similarity">
    <text evidence="6">Belongs to the Vsr family.</text>
</comment>
<dbReference type="GO" id="GO:0006298">
    <property type="term" value="P:mismatch repair"/>
    <property type="evidence" value="ECO:0007669"/>
    <property type="project" value="InterPro"/>
</dbReference>
<dbReference type="GO" id="GO:0016787">
    <property type="term" value="F:hydrolase activity"/>
    <property type="evidence" value="ECO:0007669"/>
    <property type="project" value="UniProtKB-KW"/>
</dbReference>
<dbReference type="InterPro" id="IPR011335">
    <property type="entry name" value="Restrct_endonuc-II-like"/>
</dbReference>
<keyword evidence="3" id="KW-0227">DNA damage</keyword>
<dbReference type="InterPro" id="IPR004603">
    <property type="entry name" value="DNA_mismatch_endonuc_vsr"/>
</dbReference>
<evidence type="ECO:0000313" key="7">
    <source>
        <dbReference type="EMBL" id="KGX89827.1"/>
    </source>
</evidence>
<keyword evidence="1" id="KW-0540">Nuclease</keyword>
<dbReference type="Pfam" id="PF03852">
    <property type="entry name" value="Vsr"/>
    <property type="match status" value="1"/>
</dbReference>
<name>A0A0A5I1U3_9BACI</name>
<evidence type="ECO:0000256" key="5">
    <source>
        <dbReference type="ARBA" id="ARBA00023204"/>
    </source>
</evidence>